<feature type="binding site" evidence="6">
    <location>
        <position position="187"/>
    </location>
    <ligand>
        <name>NAD(+)</name>
        <dbReference type="ChEBI" id="CHEBI:57540"/>
    </ligand>
</feature>
<feature type="binding site" evidence="6">
    <location>
        <position position="349"/>
    </location>
    <ligand>
        <name>substrate</name>
    </ligand>
</feature>
<feature type="active site" description="Proton donor" evidence="5">
    <location>
        <position position="103"/>
    </location>
</feature>
<dbReference type="Gene3D" id="1.10.8.1210">
    <property type="match status" value="1"/>
</dbReference>
<dbReference type="InterPro" id="IPR046346">
    <property type="entry name" value="Aminoacid_DH-like_N_sf"/>
</dbReference>
<dbReference type="InterPro" id="IPR036291">
    <property type="entry name" value="NAD(P)-bd_dom_sf"/>
</dbReference>
<comment type="subunit">
    <text evidence="2">Homohexamer.</text>
</comment>
<keyword evidence="6" id="KW-0547">Nucleotide-binding</keyword>
<evidence type="ECO:0000313" key="10">
    <source>
        <dbReference type="EMBL" id="HGI43413.1"/>
    </source>
</evidence>
<evidence type="ECO:0000256" key="8">
    <source>
        <dbReference type="RuleBase" id="RU004417"/>
    </source>
</evidence>
<accession>A0A7C4B9A9</accession>
<dbReference type="InterPro" id="IPR006095">
    <property type="entry name" value="Glu/Leu/Phe/Val/Trp_DH"/>
</dbReference>
<evidence type="ECO:0000256" key="2">
    <source>
        <dbReference type="ARBA" id="ARBA00011643"/>
    </source>
</evidence>
<dbReference type="GO" id="GO:0006538">
    <property type="term" value="P:L-glutamate catabolic process"/>
    <property type="evidence" value="ECO:0007669"/>
    <property type="project" value="TreeGrafter"/>
</dbReference>
<dbReference type="PANTHER" id="PTHR11606">
    <property type="entry name" value="GLUTAMATE DEHYDROGENASE"/>
    <property type="match status" value="1"/>
</dbReference>
<feature type="site" description="Important for catalysis" evidence="7">
    <location>
        <position position="143"/>
    </location>
</feature>
<evidence type="ECO:0000259" key="9">
    <source>
        <dbReference type="SMART" id="SM00839"/>
    </source>
</evidence>
<dbReference type="InterPro" id="IPR006097">
    <property type="entry name" value="Glu/Leu/Phe/Val/Trp_DH_dimer"/>
</dbReference>
<dbReference type="AlphaFoldDB" id="A0A7C4B9A9"/>
<evidence type="ECO:0000256" key="7">
    <source>
        <dbReference type="PIRSR" id="PIRSR000185-3"/>
    </source>
</evidence>
<organism evidence="10">
    <name type="scientific">Thermofilum pendens</name>
    <dbReference type="NCBI Taxonomy" id="2269"/>
    <lineage>
        <taxon>Archaea</taxon>
        <taxon>Thermoproteota</taxon>
        <taxon>Thermoprotei</taxon>
        <taxon>Thermofilales</taxon>
        <taxon>Thermofilaceae</taxon>
        <taxon>Thermofilum</taxon>
    </lineage>
</organism>
<sequence>MSSYLEWMLGVLREAVELAGLPHEVYEYLSKPDRVLMVKIPVRMDDGRLVVFEGYRVQHNNALGPYKGGIRFHPEVTLETDMALAMGMTLKNSLAGLPYGGGKGAVRCDPKKLSTAELERLSRGYARAIAPLIGDQVDIPAPDVGTNPQIMAWMVDEFSKLKGYNVPGVFTAKPPELWGNPVRIYSTGYGTVIAAKAAAYRWLDGFEGKVISIHGFGNAGQYAALWASRLGAKVVAVSDTSGTVYDPNGLDVELAIKVKNETGKVVNYPKGQKLQDPDASLYVDADILIPAAIENTITEENAGKVKARLIVEAANGPTTPGAEKILYSRSDFVAVVPDILANAGGVIMSYLEWVENLQWWFWDEEETRARLASIMEKNFKKTADRWEKLKTERSDRLVTMRDAAFVLAVERVYNAMKLRGWI</sequence>
<dbReference type="Pfam" id="PF00208">
    <property type="entry name" value="ELFV_dehydrog"/>
    <property type="match status" value="1"/>
</dbReference>
<evidence type="ECO:0000256" key="5">
    <source>
        <dbReference type="PIRSR" id="PIRSR000185-1"/>
    </source>
</evidence>
<dbReference type="EMBL" id="DTFI01000080">
    <property type="protein sequence ID" value="HGI43413.1"/>
    <property type="molecule type" value="Genomic_DNA"/>
</dbReference>
<reference evidence="10" key="1">
    <citation type="journal article" date="2020" name="mSystems">
        <title>Genome- and Community-Level Interaction Insights into Carbon Utilization and Element Cycling Functions of Hydrothermarchaeota in Hydrothermal Sediment.</title>
        <authorList>
            <person name="Zhou Z."/>
            <person name="Liu Y."/>
            <person name="Xu W."/>
            <person name="Pan J."/>
            <person name="Luo Z.H."/>
            <person name="Li M."/>
        </authorList>
    </citation>
    <scope>NUCLEOTIDE SEQUENCE [LARGE SCALE GENOMIC DNA]</scope>
    <source>
        <strain evidence="10">SpSt-735</strain>
    </source>
</reference>
<dbReference type="InterPro" id="IPR033922">
    <property type="entry name" value="NAD_bind_Glu_DH"/>
</dbReference>
<feature type="binding site" evidence="6">
    <location>
        <position position="91"/>
    </location>
    <ligand>
        <name>substrate</name>
    </ligand>
</feature>
<evidence type="ECO:0000256" key="6">
    <source>
        <dbReference type="PIRSR" id="PIRSR000185-2"/>
    </source>
</evidence>
<dbReference type="Pfam" id="PF02812">
    <property type="entry name" value="ELFV_dehydrog_N"/>
    <property type="match status" value="1"/>
</dbReference>
<protein>
    <recommendedName>
        <fullName evidence="4">Glutamate dehydrogenase</fullName>
    </recommendedName>
</protein>
<dbReference type="SUPFAM" id="SSF53223">
    <property type="entry name" value="Aminoacid dehydrogenase-like, N-terminal domain"/>
    <property type="match status" value="1"/>
</dbReference>
<dbReference type="InterPro" id="IPR006096">
    <property type="entry name" value="Glu/Leu/Phe/Val/Trp_DH_C"/>
</dbReference>
<feature type="domain" description="Glutamate/phenylalanine/leucine/valine/L-tryptophan dehydrogenase C-terminal" evidence="9">
    <location>
        <begin position="179"/>
        <end position="420"/>
    </location>
</feature>
<dbReference type="GO" id="GO:0000166">
    <property type="term" value="F:nucleotide binding"/>
    <property type="evidence" value="ECO:0007669"/>
    <property type="project" value="UniProtKB-KW"/>
</dbReference>
<dbReference type="Gene3D" id="3.40.50.720">
    <property type="entry name" value="NAD(P)-binding Rossmann-like Domain"/>
    <property type="match status" value="1"/>
</dbReference>
<dbReference type="InterPro" id="IPR014362">
    <property type="entry name" value="Glu_DH"/>
</dbReference>
<feature type="binding site" evidence="6">
    <location>
        <position position="218"/>
    </location>
    <ligand>
        <name>NAD(+)</name>
        <dbReference type="ChEBI" id="CHEBI:57540"/>
    </ligand>
</feature>
<dbReference type="PANTHER" id="PTHR11606:SF13">
    <property type="entry name" value="GLUTAMATE DEHYDROGENASE 1, MITOCHONDRIAL"/>
    <property type="match status" value="1"/>
</dbReference>
<name>A0A7C4B9A9_THEPE</name>
<keyword evidence="3 4" id="KW-0560">Oxidoreductase</keyword>
<dbReference type="SUPFAM" id="SSF51735">
    <property type="entry name" value="NAD(P)-binding Rossmann-fold domains"/>
    <property type="match status" value="1"/>
</dbReference>
<proteinExistence type="inferred from homology"/>
<comment type="caution">
    <text evidence="10">The sequence shown here is derived from an EMBL/GenBank/DDBJ whole genome shotgun (WGS) entry which is preliminary data.</text>
</comment>
<comment type="similarity">
    <text evidence="1 4 8">Belongs to the Glu/Leu/Phe/Val dehydrogenases family.</text>
</comment>
<dbReference type="PRINTS" id="PR00082">
    <property type="entry name" value="GLFDHDRGNASE"/>
</dbReference>
<evidence type="ECO:0000256" key="3">
    <source>
        <dbReference type="ARBA" id="ARBA00023002"/>
    </source>
</evidence>
<evidence type="ECO:0000256" key="4">
    <source>
        <dbReference type="PIRNR" id="PIRNR000185"/>
    </source>
</evidence>
<dbReference type="Gene3D" id="3.40.50.10860">
    <property type="entry name" value="Leucine Dehydrogenase, chain A, domain 1"/>
    <property type="match status" value="1"/>
</dbReference>
<dbReference type="GO" id="GO:0004352">
    <property type="term" value="F:glutamate dehydrogenase (NAD+) activity"/>
    <property type="evidence" value="ECO:0007669"/>
    <property type="project" value="TreeGrafter"/>
</dbReference>
<dbReference type="SMART" id="SM00839">
    <property type="entry name" value="ELFV_dehydrog"/>
    <property type="match status" value="1"/>
</dbReference>
<keyword evidence="6" id="KW-0520">NAD</keyword>
<gene>
    <name evidence="10" type="ORF">ENV17_03390</name>
</gene>
<dbReference type="CDD" id="cd01076">
    <property type="entry name" value="NAD_bind_1_Glu_DH"/>
    <property type="match status" value="1"/>
</dbReference>
<feature type="binding site" evidence="6">
    <location>
        <position position="67"/>
    </location>
    <ligand>
        <name>substrate</name>
    </ligand>
</feature>
<dbReference type="PIRSF" id="PIRSF000185">
    <property type="entry name" value="Glu_DH"/>
    <property type="match status" value="1"/>
</dbReference>
<evidence type="ECO:0000256" key="1">
    <source>
        <dbReference type="ARBA" id="ARBA00006382"/>
    </source>
</evidence>